<accession>A0A8X6K770</accession>
<dbReference type="AlphaFoldDB" id="A0A8X6K770"/>
<reference evidence="1" key="1">
    <citation type="submission" date="2020-07" db="EMBL/GenBank/DDBJ databases">
        <title>Multicomponent nature underlies the extraordinary mechanical properties of spider dragline silk.</title>
        <authorList>
            <person name="Kono N."/>
            <person name="Nakamura H."/>
            <person name="Mori M."/>
            <person name="Yoshida Y."/>
            <person name="Ohtoshi R."/>
            <person name="Malay A.D."/>
            <person name="Moran D.A.P."/>
            <person name="Tomita M."/>
            <person name="Numata K."/>
            <person name="Arakawa K."/>
        </authorList>
    </citation>
    <scope>NUCLEOTIDE SEQUENCE</scope>
</reference>
<dbReference type="EMBL" id="BMAO01029983">
    <property type="protein sequence ID" value="GFQ64926.1"/>
    <property type="molecule type" value="Genomic_DNA"/>
</dbReference>
<gene>
    <name evidence="1" type="ORF">TNCT_283881</name>
</gene>
<evidence type="ECO:0000313" key="1">
    <source>
        <dbReference type="EMBL" id="GFQ64926.1"/>
    </source>
</evidence>
<dbReference type="Proteomes" id="UP000887116">
    <property type="component" value="Unassembled WGS sequence"/>
</dbReference>
<protein>
    <submittedName>
        <fullName evidence="1">Uncharacterized protein</fullName>
    </submittedName>
</protein>
<sequence length="99" mass="11169">MLIFTFLQQYHSDGLHNSFITSSLRNETWLHHFTPMSKTATAKLNHAGSSARKKCKVTASASTFLATIFRNMSGDILNEYLESGHTINANPYSVYKKKL</sequence>
<dbReference type="InterPro" id="IPR036397">
    <property type="entry name" value="RNaseH_sf"/>
</dbReference>
<comment type="caution">
    <text evidence="1">The sequence shown here is derived from an EMBL/GenBank/DDBJ whole genome shotgun (WGS) entry which is preliminary data.</text>
</comment>
<organism evidence="1 2">
    <name type="scientific">Trichonephila clavata</name>
    <name type="common">Joro spider</name>
    <name type="synonym">Nephila clavata</name>
    <dbReference type="NCBI Taxonomy" id="2740835"/>
    <lineage>
        <taxon>Eukaryota</taxon>
        <taxon>Metazoa</taxon>
        <taxon>Ecdysozoa</taxon>
        <taxon>Arthropoda</taxon>
        <taxon>Chelicerata</taxon>
        <taxon>Arachnida</taxon>
        <taxon>Araneae</taxon>
        <taxon>Araneomorphae</taxon>
        <taxon>Entelegynae</taxon>
        <taxon>Araneoidea</taxon>
        <taxon>Nephilidae</taxon>
        <taxon>Trichonephila</taxon>
    </lineage>
</organism>
<name>A0A8X6K770_TRICU</name>
<evidence type="ECO:0000313" key="2">
    <source>
        <dbReference type="Proteomes" id="UP000887116"/>
    </source>
</evidence>
<dbReference type="Gene3D" id="3.30.420.10">
    <property type="entry name" value="Ribonuclease H-like superfamily/Ribonuclease H"/>
    <property type="match status" value="1"/>
</dbReference>
<proteinExistence type="predicted"/>
<dbReference type="GO" id="GO:0003676">
    <property type="term" value="F:nucleic acid binding"/>
    <property type="evidence" value="ECO:0007669"/>
    <property type="project" value="InterPro"/>
</dbReference>
<keyword evidence="2" id="KW-1185">Reference proteome</keyword>